<dbReference type="PROSITE" id="PS50818">
    <property type="entry name" value="INTEIN_C_TER"/>
    <property type="match status" value="1"/>
</dbReference>
<evidence type="ECO:0000313" key="2">
    <source>
        <dbReference type="EMBL" id="WMV46048.1"/>
    </source>
</evidence>
<dbReference type="InterPro" id="IPR030934">
    <property type="entry name" value="Intein_C"/>
</dbReference>
<sequence>MLSHILNKVEGSDRVLKDMEADLSSLNQMVTSHSVSIKEPKAQMCQISARQKESLPSSTTANLKNDNAQCMVIFTQSGKVVRSDVPNDNKASSIKGKAIVFESDALAEELDNEDSNKVDDAPKNVVSGDAKKSNVEVVPPSVRTNPLPKVTPPFTQRLKKKDKDMEFQKTKYCLQNSFHLSSFGGGIVRNSSFQEGRLGGIYYPLHYGIFQFAKALCDLGASINLMPYAIFKQYGLGEPKPITMRHLMDVRSIKLPIGIMYDIPVKVDKFIFPFDFVIHDCDIDAEVPIILGRPFLVIGKDLVDVESGELKFWVNGKEVTFNICKLMKQPSDIHVNRSFR</sequence>
<dbReference type="PANTHER" id="PTHR33067:SF9">
    <property type="entry name" value="RNA-DIRECTED DNA POLYMERASE"/>
    <property type="match status" value="1"/>
</dbReference>
<dbReference type="Proteomes" id="UP001234989">
    <property type="component" value="Chromosome 9"/>
</dbReference>
<organism evidence="2 3">
    <name type="scientific">Solanum verrucosum</name>
    <dbReference type="NCBI Taxonomy" id="315347"/>
    <lineage>
        <taxon>Eukaryota</taxon>
        <taxon>Viridiplantae</taxon>
        <taxon>Streptophyta</taxon>
        <taxon>Embryophyta</taxon>
        <taxon>Tracheophyta</taxon>
        <taxon>Spermatophyta</taxon>
        <taxon>Magnoliopsida</taxon>
        <taxon>eudicotyledons</taxon>
        <taxon>Gunneridae</taxon>
        <taxon>Pentapetalae</taxon>
        <taxon>asterids</taxon>
        <taxon>lamiids</taxon>
        <taxon>Solanales</taxon>
        <taxon>Solanaceae</taxon>
        <taxon>Solanoideae</taxon>
        <taxon>Solaneae</taxon>
        <taxon>Solanum</taxon>
    </lineage>
</organism>
<dbReference type="InterPro" id="IPR021109">
    <property type="entry name" value="Peptidase_aspartic_dom_sf"/>
</dbReference>
<proteinExistence type="predicted"/>
<dbReference type="CDD" id="cd00303">
    <property type="entry name" value="retropepsin_like"/>
    <property type="match status" value="1"/>
</dbReference>
<dbReference type="PANTHER" id="PTHR33067">
    <property type="entry name" value="RNA-DIRECTED DNA POLYMERASE-RELATED"/>
    <property type="match status" value="1"/>
</dbReference>
<dbReference type="AlphaFoldDB" id="A0AAF0UIF6"/>
<dbReference type="Gene3D" id="2.40.70.10">
    <property type="entry name" value="Acid Proteases"/>
    <property type="match status" value="1"/>
</dbReference>
<accession>A0AAF0UIF6</accession>
<evidence type="ECO:0000313" key="3">
    <source>
        <dbReference type="Proteomes" id="UP001234989"/>
    </source>
</evidence>
<protein>
    <submittedName>
        <fullName evidence="2">Uncharacterized protein</fullName>
    </submittedName>
</protein>
<feature type="region of interest" description="Disordered" evidence="1">
    <location>
        <begin position="110"/>
        <end position="153"/>
    </location>
</feature>
<name>A0AAF0UIF6_SOLVR</name>
<reference evidence="2" key="1">
    <citation type="submission" date="2023-08" db="EMBL/GenBank/DDBJ databases">
        <title>A de novo genome assembly of Solanum verrucosum Schlechtendal, a Mexican diploid species geographically isolated from the other diploid A-genome species in potato relatives.</title>
        <authorList>
            <person name="Hosaka K."/>
        </authorList>
    </citation>
    <scope>NUCLEOTIDE SEQUENCE</scope>
    <source>
        <tissue evidence="2">Young leaves</tissue>
    </source>
</reference>
<gene>
    <name evidence="2" type="ORF">MTR67_039433</name>
</gene>
<evidence type="ECO:0000256" key="1">
    <source>
        <dbReference type="SAM" id="MobiDB-lite"/>
    </source>
</evidence>
<keyword evidence="3" id="KW-1185">Reference proteome</keyword>
<dbReference type="EMBL" id="CP133620">
    <property type="protein sequence ID" value="WMV46048.1"/>
    <property type="molecule type" value="Genomic_DNA"/>
</dbReference>